<reference evidence="1 2" key="1">
    <citation type="submission" date="2015-01" db="EMBL/GenBank/DDBJ databases">
        <title>Genome Assembly of Bacillus badius MTCC 1458.</title>
        <authorList>
            <person name="Verma A."/>
            <person name="Khatri I."/>
            <person name="Mual P."/>
            <person name="Subramanian S."/>
            <person name="Krishnamurthi S."/>
        </authorList>
    </citation>
    <scope>NUCLEOTIDE SEQUENCE [LARGE SCALE GENOMIC DNA]</scope>
    <source>
        <strain evidence="1 2">MTCC 1458</strain>
    </source>
</reference>
<dbReference type="EMBL" id="JXLP01000014">
    <property type="protein sequence ID" value="KIL77509.1"/>
    <property type="molecule type" value="Genomic_DNA"/>
</dbReference>
<gene>
    <name evidence="1" type="ORF">SD77_1495</name>
</gene>
<evidence type="ECO:0000313" key="2">
    <source>
        <dbReference type="Proteomes" id="UP000031982"/>
    </source>
</evidence>
<proteinExistence type="predicted"/>
<organism evidence="1 2">
    <name type="scientific">Bacillus badius</name>
    <dbReference type="NCBI Taxonomy" id="1455"/>
    <lineage>
        <taxon>Bacteria</taxon>
        <taxon>Bacillati</taxon>
        <taxon>Bacillota</taxon>
        <taxon>Bacilli</taxon>
        <taxon>Bacillales</taxon>
        <taxon>Bacillaceae</taxon>
        <taxon>Pseudobacillus</taxon>
    </lineage>
</organism>
<dbReference type="Proteomes" id="UP000031982">
    <property type="component" value="Unassembled WGS sequence"/>
</dbReference>
<evidence type="ECO:0000313" key="1">
    <source>
        <dbReference type="EMBL" id="KIL77509.1"/>
    </source>
</evidence>
<name>A0ABR5ARX1_BACBA</name>
<keyword evidence="2" id="KW-1185">Reference proteome</keyword>
<protein>
    <submittedName>
        <fullName evidence="1">Uncharacterized protein</fullName>
    </submittedName>
</protein>
<sequence length="42" mass="4922">MPCTKKVFFSLFIEKNLSTFIEKKKTTKQRINLLLIFEKTGG</sequence>
<accession>A0ABR5ARX1</accession>
<comment type="caution">
    <text evidence="1">The sequence shown here is derived from an EMBL/GenBank/DDBJ whole genome shotgun (WGS) entry which is preliminary data.</text>
</comment>